<keyword evidence="4" id="KW-1003">Cell membrane</keyword>
<evidence type="ECO:0000256" key="1">
    <source>
        <dbReference type="ARBA" id="ARBA00004651"/>
    </source>
</evidence>
<name>A0ABS2GK17_9FIRM</name>
<evidence type="ECO:0000256" key="2">
    <source>
        <dbReference type="ARBA" id="ARBA00007935"/>
    </source>
</evidence>
<proteinExistence type="inferred from homology"/>
<keyword evidence="10" id="KW-1185">Reference proteome</keyword>
<keyword evidence="6 8" id="KW-1133">Transmembrane helix</keyword>
<sequence length="364" mass="37975">MAKAKVAASVKDYPGTTLQAHLQTRYSWVLPGLTVFLFIVMIGAISIGSTMISGSDTLRIIAAKLGGYDEVPHIAPALVDIVWDLRVPRVILAATVGAGLALAGVIMQASVQNPLAEPFILGIASGASVGAVVAILLGDIIGVSMGLPLWAFFGALGATLAVLALSGMGRRISTVKLVLAGAVVSALCTALSNFIVYMAADAEGMQSAAFWTMGSLADAKWERLLWPVSVVALMSVYFLSQVRILDAMLLGEDIALTLGINVHGKRRWYMALVALLTGLLVAQCGIIGFVGLVIPHMARSIWGAGHKRLLPVVILSGALFLVVADLLSRILLPAGDLPVGILTALLGAPLFMKLLFGKANNFGG</sequence>
<keyword evidence="3" id="KW-0813">Transport</keyword>
<dbReference type="RefSeq" id="WP_205088462.1">
    <property type="nucleotide sequence ID" value="NZ_JACJLA010000026.1"/>
</dbReference>
<feature type="transmembrane region" description="Helical" evidence="8">
    <location>
        <begin position="309"/>
        <end position="331"/>
    </location>
</feature>
<feature type="transmembrane region" description="Helical" evidence="8">
    <location>
        <begin position="90"/>
        <end position="107"/>
    </location>
</feature>
<dbReference type="Gene3D" id="1.10.3470.10">
    <property type="entry name" value="ABC transporter involved in vitamin B12 uptake, BtuC"/>
    <property type="match status" value="1"/>
</dbReference>
<feature type="transmembrane region" description="Helical" evidence="8">
    <location>
        <begin position="337"/>
        <end position="356"/>
    </location>
</feature>
<dbReference type="CDD" id="cd06550">
    <property type="entry name" value="TM_ABC_iron-siderophores_like"/>
    <property type="match status" value="1"/>
</dbReference>
<keyword evidence="7 8" id="KW-0472">Membrane</keyword>
<organism evidence="9 10">
    <name type="scientific">Veillonella magna</name>
    <dbReference type="NCBI Taxonomy" id="464322"/>
    <lineage>
        <taxon>Bacteria</taxon>
        <taxon>Bacillati</taxon>
        <taxon>Bacillota</taxon>
        <taxon>Negativicutes</taxon>
        <taxon>Veillonellales</taxon>
        <taxon>Veillonellaceae</taxon>
        <taxon>Veillonella</taxon>
    </lineage>
</organism>
<comment type="subcellular location">
    <subcellularLocation>
        <location evidence="1">Cell membrane</location>
        <topology evidence="1">Multi-pass membrane protein</topology>
    </subcellularLocation>
</comment>
<reference evidence="9 10" key="1">
    <citation type="journal article" date="2021" name="Sci. Rep.">
        <title>The distribution of antibiotic resistance genes in chicken gut microbiota commensals.</title>
        <authorList>
            <person name="Juricova H."/>
            <person name="Matiasovicova J."/>
            <person name="Kubasova T."/>
            <person name="Cejkova D."/>
            <person name="Rychlik I."/>
        </authorList>
    </citation>
    <scope>NUCLEOTIDE SEQUENCE [LARGE SCALE GENOMIC DNA]</scope>
    <source>
        <strain evidence="9 10">An537</strain>
    </source>
</reference>
<dbReference type="Pfam" id="PF01032">
    <property type="entry name" value="FecCD"/>
    <property type="match status" value="1"/>
</dbReference>
<dbReference type="PANTHER" id="PTHR30472:SF25">
    <property type="entry name" value="ABC TRANSPORTER PERMEASE PROTEIN MJ0876-RELATED"/>
    <property type="match status" value="1"/>
</dbReference>
<feature type="transmembrane region" description="Helical" evidence="8">
    <location>
        <begin position="28"/>
        <end position="48"/>
    </location>
</feature>
<evidence type="ECO:0000313" key="10">
    <source>
        <dbReference type="Proteomes" id="UP000707138"/>
    </source>
</evidence>
<accession>A0ABS2GK17</accession>
<evidence type="ECO:0000256" key="6">
    <source>
        <dbReference type="ARBA" id="ARBA00022989"/>
    </source>
</evidence>
<gene>
    <name evidence="9" type="ORF">H6A01_09780</name>
</gene>
<evidence type="ECO:0000256" key="8">
    <source>
        <dbReference type="SAM" id="Phobius"/>
    </source>
</evidence>
<feature type="transmembrane region" description="Helical" evidence="8">
    <location>
        <begin position="119"/>
        <end position="141"/>
    </location>
</feature>
<evidence type="ECO:0000256" key="7">
    <source>
        <dbReference type="ARBA" id="ARBA00023136"/>
    </source>
</evidence>
<dbReference type="EMBL" id="JACJLA010000026">
    <property type="protein sequence ID" value="MBM6913603.1"/>
    <property type="molecule type" value="Genomic_DNA"/>
</dbReference>
<feature type="transmembrane region" description="Helical" evidence="8">
    <location>
        <begin position="147"/>
        <end position="165"/>
    </location>
</feature>
<dbReference type="InterPro" id="IPR000522">
    <property type="entry name" value="ABC_transptr_permease_BtuC"/>
</dbReference>
<feature type="transmembrane region" description="Helical" evidence="8">
    <location>
        <begin position="177"/>
        <end position="200"/>
    </location>
</feature>
<evidence type="ECO:0000256" key="3">
    <source>
        <dbReference type="ARBA" id="ARBA00022448"/>
    </source>
</evidence>
<feature type="transmembrane region" description="Helical" evidence="8">
    <location>
        <begin position="268"/>
        <end position="297"/>
    </location>
</feature>
<dbReference type="SUPFAM" id="SSF81345">
    <property type="entry name" value="ABC transporter involved in vitamin B12 uptake, BtuC"/>
    <property type="match status" value="1"/>
</dbReference>
<protein>
    <submittedName>
        <fullName evidence="9">Iron ABC transporter permease</fullName>
    </submittedName>
</protein>
<keyword evidence="5 8" id="KW-0812">Transmembrane</keyword>
<dbReference type="InterPro" id="IPR037294">
    <property type="entry name" value="ABC_BtuC-like"/>
</dbReference>
<comment type="caution">
    <text evidence="9">The sequence shown here is derived from an EMBL/GenBank/DDBJ whole genome shotgun (WGS) entry which is preliminary data.</text>
</comment>
<dbReference type="PANTHER" id="PTHR30472">
    <property type="entry name" value="FERRIC ENTEROBACTIN TRANSPORT SYSTEM PERMEASE PROTEIN"/>
    <property type="match status" value="1"/>
</dbReference>
<evidence type="ECO:0000313" key="9">
    <source>
        <dbReference type="EMBL" id="MBM6913603.1"/>
    </source>
</evidence>
<evidence type="ECO:0000256" key="5">
    <source>
        <dbReference type="ARBA" id="ARBA00022692"/>
    </source>
</evidence>
<dbReference type="Proteomes" id="UP000707138">
    <property type="component" value="Unassembled WGS sequence"/>
</dbReference>
<evidence type="ECO:0000256" key="4">
    <source>
        <dbReference type="ARBA" id="ARBA00022475"/>
    </source>
</evidence>
<feature type="transmembrane region" description="Helical" evidence="8">
    <location>
        <begin position="220"/>
        <end position="239"/>
    </location>
</feature>
<comment type="similarity">
    <text evidence="2">Belongs to the binding-protein-dependent transport system permease family. FecCD subfamily.</text>
</comment>